<dbReference type="EMBL" id="JBHSHT010000001">
    <property type="protein sequence ID" value="MFC4823763.1"/>
    <property type="molecule type" value="Genomic_DNA"/>
</dbReference>
<dbReference type="PROSITE" id="PS51318">
    <property type="entry name" value="TAT"/>
    <property type="match status" value="1"/>
</dbReference>
<organism evidence="2 3">
    <name type="scientific">Halorussus aquaticus</name>
    <dbReference type="NCBI Taxonomy" id="2953748"/>
    <lineage>
        <taxon>Archaea</taxon>
        <taxon>Methanobacteriati</taxon>
        <taxon>Methanobacteriota</taxon>
        <taxon>Stenosarchaea group</taxon>
        <taxon>Halobacteria</taxon>
        <taxon>Halobacteriales</taxon>
        <taxon>Haladaptataceae</taxon>
        <taxon>Halorussus</taxon>
    </lineage>
</organism>
<feature type="compositionally biased region" description="Basic and acidic residues" evidence="1">
    <location>
        <begin position="359"/>
        <end position="369"/>
    </location>
</feature>
<proteinExistence type="predicted"/>
<comment type="caution">
    <text evidence="2">The sequence shown here is derived from an EMBL/GenBank/DDBJ whole genome shotgun (WGS) entry which is preliminary data.</text>
</comment>
<dbReference type="RefSeq" id="WP_254270347.1">
    <property type="nucleotide sequence ID" value="NZ_CP100401.1"/>
</dbReference>
<dbReference type="SUPFAM" id="SSF54909">
    <property type="entry name" value="Dimeric alpha+beta barrel"/>
    <property type="match status" value="1"/>
</dbReference>
<evidence type="ECO:0000313" key="2">
    <source>
        <dbReference type="EMBL" id="MFC4823763.1"/>
    </source>
</evidence>
<dbReference type="InterPro" id="IPR006311">
    <property type="entry name" value="TAT_signal"/>
</dbReference>
<dbReference type="Pfam" id="PF24152">
    <property type="entry name" value="DUF7405"/>
    <property type="match status" value="1"/>
</dbReference>
<feature type="region of interest" description="Disordered" evidence="1">
    <location>
        <begin position="346"/>
        <end position="369"/>
    </location>
</feature>
<dbReference type="GeneID" id="73047024"/>
<accession>A0ABD5PZF4</accession>
<dbReference type="InterPro" id="IPR055828">
    <property type="entry name" value="DUF7405"/>
</dbReference>
<dbReference type="Proteomes" id="UP001595945">
    <property type="component" value="Unassembled WGS sequence"/>
</dbReference>
<sequence length="451" mass="48974">MDDTQRSDAERRPAEGADGGPADVGRGGGLSRRQFAKAAVAIGGGSALSACLGRNGDPDVPTGPDDLSTLPPRQHAWNEFLATDDHGNHVAPRHRVLLLLNYRGEGTPSDAERETAESAFRSLERAYRRGNDGLLFTVGYSPSYFERYDEALPDSVDLQQPTALAPFEDPELDRQDAVVHLASDHASVVLAAEQALLGEESELNGVAVEADLSGLFERADRRTGFVGDGLPADHQDVEGIPDSKPVSDDAPLYMGFKSGFEKNQASEDRVTIRDGPFAGGTTHQLSKIALNLEQWYEQDSRSQRVSKMFCPVHAEEDLVEGAGDNLGDSAQMEERGCPAHAEDHARTKGVVGHSQKSARARDDDGSPLMIRRDFDSTDGDRAGLHFVSLQRTISDFVDTRDAMNGEDLAERSAVGQKNNNGILQYMEVLRRGNFLLPPRKHRSLPAPNPAN</sequence>
<dbReference type="InterPro" id="IPR011008">
    <property type="entry name" value="Dimeric_a/b-barrel"/>
</dbReference>
<reference evidence="2 3" key="1">
    <citation type="journal article" date="2019" name="Int. J. Syst. Evol. Microbiol.">
        <title>The Global Catalogue of Microorganisms (GCM) 10K type strain sequencing project: providing services to taxonomists for standard genome sequencing and annotation.</title>
        <authorList>
            <consortium name="The Broad Institute Genomics Platform"/>
            <consortium name="The Broad Institute Genome Sequencing Center for Infectious Disease"/>
            <person name="Wu L."/>
            <person name="Ma J."/>
        </authorList>
    </citation>
    <scope>NUCLEOTIDE SEQUENCE [LARGE SCALE GENOMIC DNA]</scope>
    <source>
        <strain evidence="2 3">XZYJ18</strain>
    </source>
</reference>
<name>A0ABD5PZF4_9EURY</name>
<feature type="compositionally biased region" description="Basic and acidic residues" evidence="1">
    <location>
        <begin position="1"/>
        <end position="15"/>
    </location>
</feature>
<feature type="region of interest" description="Disordered" evidence="1">
    <location>
        <begin position="228"/>
        <end position="248"/>
    </location>
</feature>
<evidence type="ECO:0000256" key="1">
    <source>
        <dbReference type="SAM" id="MobiDB-lite"/>
    </source>
</evidence>
<keyword evidence="3" id="KW-1185">Reference proteome</keyword>
<dbReference type="AlphaFoldDB" id="A0ABD5PZF4"/>
<evidence type="ECO:0000313" key="3">
    <source>
        <dbReference type="Proteomes" id="UP001595945"/>
    </source>
</evidence>
<gene>
    <name evidence="2" type="ORF">ACFO9K_05775</name>
</gene>
<feature type="region of interest" description="Disordered" evidence="1">
    <location>
        <begin position="1"/>
        <end position="30"/>
    </location>
</feature>
<protein>
    <submittedName>
        <fullName evidence="2">Tat pathway signal protein</fullName>
    </submittedName>
</protein>